<name>A0ABM1K608_GEKJA</name>
<protein>
    <recommendedName>
        <fullName evidence="19">Aminopeptidase</fullName>
        <ecNumber evidence="19">3.4.11.-</ecNumber>
    </recommendedName>
</protein>
<dbReference type="PANTHER" id="PTHR11533">
    <property type="entry name" value="PROTEASE M1 ZINC METALLOPROTEASE"/>
    <property type="match status" value="1"/>
</dbReference>
<keyword evidence="7 19" id="KW-0645">Protease</keyword>
<dbReference type="RefSeq" id="XP_015269145.1">
    <property type="nucleotide sequence ID" value="XM_015413659.1"/>
</dbReference>
<evidence type="ECO:0000313" key="24">
    <source>
        <dbReference type="Proteomes" id="UP000694871"/>
    </source>
</evidence>
<dbReference type="EC" id="3.4.11.-" evidence="19"/>
<dbReference type="CDD" id="cd09601">
    <property type="entry name" value="M1_APN-Q_like"/>
    <property type="match status" value="1"/>
</dbReference>
<dbReference type="SUPFAM" id="SSF55486">
    <property type="entry name" value="Metalloproteases ('zincins'), catalytic domain"/>
    <property type="match status" value="1"/>
</dbReference>
<dbReference type="InterPro" id="IPR050344">
    <property type="entry name" value="Peptidase_M1_aminopeptidases"/>
</dbReference>
<feature type="transmembrane region" description="Helical" evidence="19">
    <location>
        <begin position="21"/>
        <end position="41"/>
    </location>
</feature>
<keyword evidence="9 19" id="KW-0479">Metal-binding</keyword>
<evidence type="ECO:0000259" key="22">
    <source>
        <dbReference type="Pfam" id="PF11838"/>
    </source>
</evidence>
<comment type="similarity">
    <text evidence="3 19">Belongs to the peptidase M1 family.</text>
</comment>
<dbReference type="InterPro" id="IPR045357">
    <property type="entry name" value="Aminopeptidase_N-like_N"/>
</dbReference>
<keyword evidence="15 19" id="KW-0482">Metalloprotease</keyword>
<dbReference type="Proteomes" id="UP000694871">
    <property type="component" value="Unplaced"/>
</dbReference>
<dbReference type="InterPro" id="IPR027268">
    <property type="entry name" value="Peptidase_M4/M1_CTD_sf"/>
</dbReference>
<evidence type="ECO:0000256" key="11">
    <source>
        <dbReference type="ARBA" id="ARBA00022833"/>
    </source>
</evidence>
<keyword evidence="17" id="KW-1015">Disulfide bond</keyword>
<dbReference type="Pfam" id="PF17900">
    <property type="entry name" value="Peptidase_M1_N"/>
    <property type="match status" value="1"/>
</dbReference>
<keyword evidence="5 19" id="KW-0031">Aminopeptidase</keyword>
<evidence type="ECO:0000256" key="20">
    <source>
        <dbReference type="SAM" id="MobiDB-lite"/>
    </source>
</evidence>
<dbReference type="InterPro" id="IPR042097">
    <property type="entry name" value="Aminopeptidase_N-like_N_sf"/>
</dbReference>
<proteinExistence type="inferred from homology"/>
<gene>
    <name evidence="25" type="primary">ENPEP</name>
</gene>
<keyword evidence="8 19" id="KW-0812">Transmembrane</keyword>
<dbReference type="Gene3D" id="1.25.50.20">
    <property type="match status" value="1"/>
</dbReference>
<keyword evidence="10 19" id="KW-0378">Hydrolase</keyword>
<dbReference type="GO" id="GO:0004177">
    <property type="term" value="F:aminopeptidase activity"/>
    <property type="evidence" value="ECO:0007669"/>
    <property type="project" value="UniProtKB-KW"/>
</dbReference>
<evidence type="ECO:0000256" key="9">
    <source>
        <dbReference type="ARBA" id="ARBA00022723"/>
    </source>
</evidence>
<comment type="subunit">
    <text evidence="4">Homodimer; disulfide-linked.</text>
</comment>
<comment type="cofactor">
    <cofactor evidence="19">
        <name>Zn(2+)</name>
        <dbReference type="ChEBI" id="CHEBI:29105"/>
    </cofactor>
    <text evidence="19">Binds 1 zinc ion per subunit.</text>
</comment>
<dbReference type="PRINTS" id="PR00756">
    <property type="entry name" value="ALADIPTASE"/>
</dbReference>
<evidence type="ECO:0000259" key="23">
    <source>
        <dbReference type="Pfam" id="PF17900"/>
    </source>
</evidence>
<comment type="catalytic activity">
    <reaction evidence="1">
        <text>Release of N-terminal glutamate (and to a lesser extent aspartate) from a peptide.</text>
        <dbReference type="EC" id="3.4.11.7"/>
    </reaction>
</comment>
<evidence type="ECO:0000256" key="14">
    <source>
        <dbReference type="ARBA" id="ARBA00022989"/>
    </source>
</evidence>
<dbReference type="InterPro" id="IPR001930">
    <property type="entry name" value="Peptidase_M1"/>
</dbReference>
<evidence type="ECO:0000256" key="13">
    <source>
        <dbReference type="ARBA" id="ARBA00022968"/>
    </source>
</evidence>
<reference evidence="25" key="1">
    <citation type="submission" date="2025-08" db="UniProtKB">
        <authorList>
            <consortium name="RefSeq"/>
        </authorList>
    </citation>
    <scope>IDENTIFICATION</scope>
</reference>
<dbReference type="Gene3D" id="2.60.40.1910">
    <property type="match status" value="1"/>
</dbReference>
<dbReference type="Pfam" id="PF11838">
    <property type="entry name" value="ERAP1_C"/>
    <property type="match status" value="1"/>
</dbReference>
<evidence type="ECO:0000256" key="7">
    <source>
        <dbReference type="ARBA" id="ARBA00022670"/>
    </source>
</evidence>
<dbReference type="InterPro" id="IPR024571">
    <property type="entry name" value="ERAP1-like_C_dom"/>
</dbReference>
<keyword evidence="18" id="KW-0325">Glycoprotein</keyword>
<evidence type="ECO:0000256" key="3">
    <source>
        <dbReference type="ARBA" id="ARBA00010136"/>
    </source>
</evidence>
<sequence length="942" mass="108394">MQRMDFDEKSPKKYCMKKKHVAIICGVVIAIGLILGLALGLSRPKDCHVSEEEQVPTGPPTSPAPEDRDPCPAQNDDSGDWRNFRLPLYINPLHYDLELMPEMEVDRYTGNVTISIMVDEPTGHLRLHLRETKITEMPLLMKSSGEPITLKRCFEYKPQEYIVIEAEEELLPNTYFLTMKFQGHLNGSLVGFYRTTYIENGMTKSIAATDHEPTDARKSFPCFDEPNKKATYSISIIHEDAYQALSNMPVEQTVSLGNGLTRTTFQKSVKMSTYLVCWAVHQFNYIERTSARGVSLRVYAQPQQIHTAEYAANMTKIIFDFFEDYFNMTYSLPKLDKIAIPDFGTGAMENWGLITYRETNLLYDPKESASSNKQRVAAVVAHELVHQWFGNIVTMDWWDDLWLNEGFASFFEFIGVNEAERDWQMLDQILIDDLFPVLKEDSLLSSHPIVVSVTSPAEITSVFDGISYSKGASILRMLQDWISPANFKTGCQKYLTNYHFKNAKTDDFWRALEEASGKPVKEVMDTWTRQMGYPVLNVDSNSKVTQKRFLLGPKANASQPPSTFSYMWNIPVKWYEGNVTNVTLYNMSELSGITLTRPNNPTLDSFLKVNQDHVGFYRVNYENETWADIANVMMNDHQKFSLADRAGFLEDAFSLARAGLLDYGYALNLTRYLQTEEEYIPWHRAIASVSYIGSMLEDDYTLYTKFQEYFRRLVKPIATQLGWDNNGSHIDSLLRVTVLEFACSMDDPEALSNASSLFKNWLNGISPDVNLRLLVYRYGMKHSGNEEAWDYMFQKYQNTTLAQEKEKLLYGLASVKNVTLLDRFLKQISETDFIKSQDVFTVLRYISFNSYGKTMAWDWVRLNWEYLVSRYTLNDRNLGRLVSRITDSFNTDLQLWQMEYFFAKYPNAGAGAAPRQQALETVKSNIEWLKNHKEKIAAWLSS</sequence>
<feature type="domain" description="ERAP1-like C-terminal" evidence="22">
    <location>
        <begin position="606"/>
        <end position="923"/>
    </location>
</feature>
<evidence type="ECO:0000256" key="12">
    <source>
        <dbReference type="ARBA" id="ARBA00022837"/>
    </source>
</evidence>
<dbReference type="Gene3D" id="2.60.40.1730">
    <property type="entry name" value="tricorn interacting facor f3 domain"/>
    <property type="match status" value="1"/>
</dbReference>
<dbReference type="GeneID" id="107112513"/>
<evidence type="ECO:0000256" key="17">
    <source>
        <dbReference type="ARBA" id="ARBA00023157"/>
    </source>
</evidence>
<feature type="region of interest" description="Disordered" evidence="20">
    <location>
        <begin position="49"/>
        <end position="79"/>
    </location>
</feature>
<evidence type="ECO:0000256" key="16">
    <source>
        <dbReference type="ARBA" id="ARBA00023136"/>
    </source>
</evidence>
<evidence type="ECO:0000256" key="4">
    <source>
        <dbReference type="ARBA" id="ARBA00011748"/>
    </source>
</evidence>
<keyword evidence="12" id="KW-0106">Calcium</keyword>
<dbReference type="Pfam" id="PF01433">
    <property type="entry name" value="Peptidase_M1"/>
    <property type="match status" value="1"/>
</dbReference>
<dbReference type="InterPro" id="IPR014782">
    <property type="entry name" value="Peptidase_M1_dom"/>
</dbReference>
<comment type="subcellular location">
    <subcellularLocation>
        <location evidence="2">Cell membrane</location>
        <topology evidence="2">Single-pass type II membrane protein</topology>
    </subcellularLocation>
</comment>
<organism evidence="24 25">
    <name type="scientific">Gekko japonicus</name>
    <name type="common">Schlegel's Japanese gecko</name>
    <dbReference type="NCBI Taxonomy" id="146911"/>
    <lineage>
        <taxon>Eukaryota</taxon>
        <taxon>Metazoa</taxon>
        <taxon>Chordata</taxon>
        <taxon>Craniata</taxon>
        <taxon>Vertebrata</taxon>
        <taxon>Euteleostomi</taxon>
        <taxon>Lepidosauria</taxon>
        <taxon>Squamata</taxon>
        <taxon>Bifurcata</taxon>
        <taxon>Gekkota</taxon>
        <taxon>Gekkonidae</taxon>
        <taxon>Gekkoninae</taxon>
        <taxon>Gekko</taxon>
    </lineage>
</organism>
<feature type="domain" description="Aminopeptidase N-like N-terminal" evidence="23">
    <location>
        <begin position="92"/>
        <end position="275"/>
    </location>
</feature>
<keyword evidence="24" id="KW-1185">Reference proteome</keyword>
<dbReference type="InterPro" id="IPR034016">
    <property type="entry name" value="M1_APN-typ"/>
</dbReference>
<dbReference type="SUPFAM" id="SSF63737">
    <property type="entry name" value="Leukotriene A4 hydrolase N-terminal domain"/>
    <property type="match status" value="1"/>
</dbReference>
<evidence type="ECO:0000256" key="8">
    <source>
        <dbReference type="ARBA" id="ARBA00022692"/>
    </source>
</evidence>
<evidence type="ECO:0000256" key="2">
    <source>
        <dbReference type="ARBA" id="ARBA00004401"/>
    </source>
</evidence>
<evidence type="ECO:0000256" key="6">
    <source>
        <dbReference type="ARBA" id="ARBA00022475"/>
    </source>
</evidence>
<dbReference type="Gene3D" id="1.10.390.10">
    <property type="entry name" value="Neutral Protease Domain 2"/>
    <property type="match status" value="1"/>
</dbReference>
<evidence type="ECO:0000256" key="5">
    <source>
        <dbReference type="ARBA" id="ARBA00022438"/>
    </source>
</evidence>
<dbReference type="PANTHER" id="PTHR11533:SF276">
    <property type="entry name" value="GLUTAMYL AMINOPEPTIDASE"/>
    <property type="match status" value="1"/>
</dbReference>
<keyword evidence="16 19" id="KW-0472">Membrane</keyword>
<evidence type="ECO:0000313" key="25">
    <source>
        <dbReference type="RefSeq" id="XP_015269145.1"/>
    </source>
</evidence>
<feature type="domain" description="Peptidase M1 membrane alanine aminopeptidase" evidence="21">
    <location>
        <begin position="310"/>
        <end position="527"/>
    </location>
</feature>
<accession>A0ABM1K608</accession>
<keyword evidence="6" id="KW-1003">Cell membrane</keyword>
<keyword evidence="11 19" id="KW-0862">Zinc</keyword>
<evidence type="ECO:0000259" key="21">
    <source>
        <dbReference type="Pfam" id="PF01433"/>
    </source>
</evidence>
<keyword evidence="14 19" id="KW-1133">Transmembrane helix</keyword>
<evidence type="ECO:0000256" key="1">
    <source>
        <dbReference type="ARBA" id="ARBA00001703"/>
    </source>
</evidence>
<evidence type="ECO:0000256" key="10">
    <source>
        <dbReference type="ARBA" id="ARBA00022801"/>
    </source>
</evidence>
<keyword evidence="13" id="KW-0735">Signal-anchor</keyword>
<evidence type="ECO:0000256" key="19">
    <source>
        <dbReference type="RuleBase" id="RU364040"/>
    </source>
</evidence>
<evidence type="ECO:0000256" key="18">
    <source>
        <dbReference type="ARBA" id="ARBA00023180"/>
    </source>
</evidence>
<evidence type="ECO:0000256" key="15">
    <source>
        <dbReference type="ARBA" id="ARBA00023049"/>
    </source>
</evidence>